<feature type="compositionally biased region" description="Basic and acidic residues" evidence="7">
    <location>
        <begin position="812"/>
        <end position="821"/>
    </location>
</feature>
<evidence type="ECO:0000256" key="7">
    <source>
        <dbReference type="SAM" id="MobiDB-lite"/>
    </source>
</evidence>
<dbReference type="Pfam" id="PF08686">
    <property type="entry name" value="PLAC"/>
    <property type="match status" value="1"/>
</dbReference>
<dbReference type="Pfam" id="PF05986">
    <property type="entry name" value="ADAMTS_spacer1"/>
    <property type="match status" value="1"/>
</dbReference>
<keyword evidence="3 8" id="KW-0732">Signal</keyword>
<dbReference type="InterPro" id="IPR013273">
    <property type="entry name" value="ADAMTS/ADAMTS-like"/>
</dbReference>
<keyword evidence="5 6" id="KW-1015">Disulfide bond</keyword>
<dbReference type="EMBL" id="CABPRJ010001474">
    <property type="protein sequence ID" value="VVC38457.1"/>
    <property type="molecule type" value="Genomic_DNA"/>
</dbReference>
<feature type="chain" id="PRO_5023088295" evidence="8">
    <location>
        <begin position="25"/>
        <end position="881"/>
    </location>
</feature>
<evidence type="ECO:0000256" key="3">
    <source>
        <dbReference type="ARBA" id="ARBA00022729"/>
    </source>
</evidence>
<feature type="compositionally biased region" description="Low complexity" evidence="7">
    <location>
        <begin position="825"/>
        <end position="834"/>
    </location>
</feature>
<dbReference type="GO" id="GO:0006508">
    <property type="term" value="P:proteolysis"/>
    <property type="evidence" value="ECO:0007669"/>
    <property type="project" value="TreeGrafter"/>
</dbReference>
<keyword evidence="11" id="KW-1185">Reference proteome</keyword>
<name>A0A5E4N3S0_9HEMI</name>
<accession>A0A5E4N3S0</accession>
<feature type="domain" description="PLAC" evidence="9">
    <location>
        <begin position="838"/>
        <end position="876"/>
    </location>
</feature>
<comment type="subcellular location">
    <subcellularLocation>
        <location evidence="1">Secreted</location>
    </subcellularLocation>
</comment>
<feature type="disulfide bond" evidence="6">
    <location>
        <begin position="81"/>
        <end position="136"/>
    </location>
</feature>
<dbReference type="PANTHER" id="PTHR13723">
    <property type="entry name" value="ADAMTS A DISINTEGRIN AND METALLOPROTEASE WITH THROMBOSPONDIN MOTIFS PROTEASE"/>
    <property type="match status" value="1"/>
</dbReference>
<reference evidence="10 11" key="1">
    <citation type="submission" date="2019-08" db="EMBL/GenBank/DDBJ databases">
        <authorList>
            <person name="Alioto T."/>
            <person name="Alioto T."/>
            <person name="Gomez Garrido J."/>
        </authorList>
    </citation>
    <scope>NUCLEOTIDE SEQUENCE [LARGE SCALE GENOMIC DNA]</scope>
</reference>
<dbReference type="Pfam" id="PF00090">
    <property type="entry name" value="TSP_1"/>
    <property type="match status" value="1"/>
</dbReference>
<dbReference type="SMART" id="SM00209">
    <property type="entry name" value="TSP1"/>
    <property type="match status" value="7"/>
</dbReference>
<dbReference type="Pfam" id="PF19030">
    <property type="entry name" value="TSP1_ADAMTS"/>
    <property type="match status" value="6"/>
</dbReference>
<dbReference type="Pfam" id="PF19236">
    <property type="entry name" value="ADAMTS_CR_3"/>
    <property type="match status" value="1"/>
</dbReference>
<dbReference type="PRINTS" id="PR01857">
    <property type="entry name" value="ADAMTSFAMILY"/>
</dbReference>
<feature type="disulfide bond" evidence="6">
    <location>
        <begin position="85"/>
        <end position="141"/>
    </location>
</feature>
<dbReference type="InterPro" id="IPR045371">
    <property type="entry name" value="ADAMTS_CR_3"/>
</dbReference>
<evidence type="ECO:0000256" key="4">
    <source>
        <dbReference type="ARBA" id="ARBA00022737"/>
    </source>
</evidence>
<dbReference type="InterPro" id="IPR000884">
    <property type="entry name" value="TSP1_rpt"/>
</dbReference>
<keyword evidence="2" id="KW-0964">Secreted</keyword>
<evidence type="ECO:0000256" key="6">
    <source>
        <dbReference type="PIRSR" id="PIRSR613273-3"/>
    </source>
</evidence>
<sequence>MMAVRNFRRFWLFISIIPLISTEARNPAGSISPGKHLIQSSEFIDIFDNENFTGFHTNSLWKSNYTKDWGEWSPWSSWTPCSTSCGLGVTKQTRQCSIQKSTNQRNVFYKRQRLKRVSDTDVKCRGPAEQTRYHVCNIQVCPNNINFREIQCESFNEKQFNGHKYKWAAYYHATNQCALNCRAIGYRFYATVKPKVIDGTPCNGTKDSRPHVCVEGLCKVISCDGSIGGQKKFDGCGVCGGDNSTCRLISGIFTRSDMSMGYNLITRLPKSACNISINELKPSANNIALKHTVGSYILNGNWTNNWPGDYEGAGTVFTYQKENGNFGETIFAPGPLTESIDLILVFRYMNPGIKYEYKLPLDMPVEESIAPPLIRHHSHMSNAYLGNYLTVGDESFVADRGTEFENEDKKTNSNQTVSEYQGFIGDEATKPRNKGKKKKFIWKLTGYSECTKPCGGGYQTSTMVCIREHNQQQQIVADKRCHGLEKPQLQVLRCNVKPCEAQWTITDWSPCSVSCGLGFQTRDVVCKQHISSTLTMNVAGSACPSPVLANVILSKVCQRPACLTDYSVQSDGSARWFAGTWSKCSATCGIGIKSRSVSCSSANETECTAGDKPPHQATCDMGPCAMALSNAVGSWIFSDWSQCSKTCGTGTQTRKVYCSLGVDRETSCDQSIKPEASRACLSDKDCNGLWFMGPWSQCSETCGWGNQTRTAVCISYDQRDWKTVPDTQCSGQEKPSTSMPCFTENCGSNWFTSEWLPCSRSCDLGVQKRDVKCLNEILKPSSDCDESNKPPARRSCNLSQCINSYSAPTMSEESRIERENKTINSSSSTQQPSLSFQDDADCVDVQHRNCNFVAQARLCSYKFYKITCCNSCRNKTYNVGV</sequence>
<evidence type="ECO:0000259" key="9">
    <source>
        <dbReference type="PROSITE" id="PS50900"/>
    </source>
</evidence>
<dbReference type="PROSITE" id="PS50900">
    <property type="entry name" value="PLAC"/>
    <property type="match status" value="1"/>
</dbReference>
<evidence type="ECO:0000313" key="10">
    <source>
        <dbReference type="EMBL" id="VVC38457.1"/>
    </source>
</evidence>
<dbReference type="AlphaFoldDB" id="A0A5E4N3S0"/>
<dbReference type="Gene3D" id="2.60.120.830">
    <property type="match status" value="1"/>
</dbReference>
<dbReference type="FunFam" id="2.60.120.830:FF:000001">
    <property type="entry name" value="A disintegrin and metalloproteinase with thrombospondin motifs 1"/>
    <property type="match status" value="1"/>
</dbReference>
<feature type="region of interest" description="Disordered" evidence="7">
    <location>
        <begin position="809"/>
        <end position="834"/>
    </location>
</feature>
<dbReference type="SUPFAM" id="SSF82895">
    <property type="entry name" value="TSP-1 type 1 repeat"/>
    <property type="match status" value="7"/>
</dbReference>
<dbReference type="InterPro" id="IPR010294">
    <property type="entry name" value="ADAMTS_spacer1"/>
</dbReference>
<dbReference type="PANTHER" id="PTHR13723:SF316">
    <property type="entry name" value="LONELY HEART, ISOFORM A"/>
    <property type="match status" value="1"/>
</dbReference>
<proteinExistence type="predicted"/>
<dbReference type="GO" id="GO:0005576">
    <property type="term" value="C:extracellular region"/>
    <property type="evidence" value="ECO:0007669"/>
    <property type="project" value="UniProtKB-SubCell"/>
</dbReference>
<evidence type="ECO:0000313" key="11">
    <source>
        <dbReference type="Proteomes" id="UP000325440"/>
    </source>
</evidence>
<dbReference type="InterPro" id="IPR010909">
    <property type="entry name" value="PLAC"/>
</dbReference>
<feature type="disulfide bond" evidence="6">
    <location>
        <begin position="96"/>
        <end position="124"/>
    </location>
</feature>
<evidence type="ECO:0000256" key="5">
    <source>
        <dbReference type="ARBA" id="ARBA00023157"/>
    </source>
</evidence>
<dbReference type="InterPro" id="IPR036383">
    <property type="entry name" value="TSP1_rpt_sf"/>
</dbReference>
<dbReference type="GO" id="GO:0004222">
    <property type="term" value="F:metalloendopeptidase activity"/>
    <property type="evidence" value="ECO:0007669"/>
    <property type="project" value="TreeGrafter"/>
</dbReference>
<evidence type="ECO:0000256" key="8">
    <source>
        <dbReference type="SAM" id="SignalP"/>
    </source>
</evidence>
<dbReference type="Proteomes" id="UP000325440">
    <property type="component" value="Unassembled WGS sequence"/>
</dbReference>
<dbReference type="Gene3D" id="2.20.100.10">
    <property type="entry name" value="Thrombospondin type-1 (TSP1) repeat"/>
    <property type="match status" value="7"/>
</dbReference>
<protein>
    <submittedName>
        <fullName evidence="10">PLAC,Peptidase M12B, ADAM-TS,ADAM-TS Spacer 1,Thrombospondin type-1 (TSP1) repeat</fullName>
    </submittedName>
</protein>
<dbReference type="PROSITE" id="PS50092">
    <property type="entry name" value="TSP1"/>
    <property type="match status" value="6"/>
</dbReference>
<gene>
    <name evidence="10" type="ORF">CINCED_3A010331</name>
</gene>
<keyword evidence="4" id="KW-0677">Repeat</keyword>
<dbReference type="GO" id="GO:0031012">
    <property type="term" value="C:extracellular matrix"/>
    <property type="evidence" value="ECO:0007669"/>
    <property type="project" value="TreeGrafter"/>
</dbReference>
<dbReference type="OrthoDB" id="5950222at2759"/>
<dbReference type="InterPro" id="IPR050439">
    <property type="entry name" value="ADAMTS_ADAMTS-like"/>
</dbReference>
<feature type="signal peptide" evidence="8">
    <location>
        <begin position="1"/>
        <end position="24"/>
    </location>
</feature>
<evidence type="ECO:0000256" key="1">
    <source>
        <dbReference type="ARBA" id="ARBA00004613"/>
    </source>
</evidence>
<evidence type="ECO:0000256" key="2">
    <source>
        <dbReference type="ARBA" id="ARBA00022525"/>
    </source>
</evidence>
<dbReference type="GO" id="GO:0030198">
    <property type="term" value="P:extracellular matrix organization"/>
    <property type="evidence" value="ECO:0007669"/>
    <property type="project" value="InterPro"/>
</dbReference>
<organism evidence="10 11">
    <name type="scientific">Cinara cedri</name>
    <dbReference type="NCBI Taxonomy" id="506608"/>
    <lineage>
        <taxon>Eukaryota</taxon>
        <taxon>Metazoa</taxon>
        <taxon>Ecdysozoa</taxon>
        <taxon>Arthropoda</taxon>
        <taxon>Hexapoda</taxon>
        <taxon>Insecta</taxon>
        <taxon>Pterygota</taxon>
        <taxon>Neoptera</taxon>
        <taxon>Paraneoptera</taxon>
        <taxon>Hemiptera</taxon>
        <taxon>Sternorrhyncha</taxon>
        <taxon>Aphidomorpha</taxon>
        <taxon>Aphidoidea</taxon>
        <taxon>Aphididae</taxon>
        <taxon>Lachninae</taxon>
        <taxon>Cinara</taxon>
    </lineage>
</organism>